<gene>
    <name evidence="2" type="ORF">OFUS_LOCUS15301</name>
</gene>
<protein>
    <recommendedName>
        <fullName evidence="1">Calcineurin-like phosphoesterase domain-containing protein</fullName>
    </recommendedName>
</protein>
<reference evidence="2" key="1">
    <citation type="submission" date="2022-03" db="EMBL/GenBank/DDBJ databases">
        <authorList>
            <person name="Martin C."/>
        </authorList>
    </citation>
    <scope>NUCLEOTIDE SEQUENCE</scope>
</reference>
<dbReference type="InterPro" id="IPR052963">
    <property type="entry name" value="Pantetheine_PDE"/>
</dbReference>
<evidence type="ECO:0000313" key="3">
    <source>
        <dbReference type="Proteomes" id="UP000749559"/>
    </source>
</evidence>
<keyword evidence="3" id="KW-1185">Reference proteome</keyword>
<dbReference type="SUPFAM" id="SSF56300">
    <property type="entry name" value="Metallo-dependent phosphatases"/>
    <property type="match status" value="1"/>
</dbReference>
<organism evidence="2 3">
    <name type="scientific">Owenia fusiformis</name>
    <name type="common">Polychaete worm</name>
    <dbReference type="NCBI Taxonomy" id="6347"/>
    <lineage>
        <taxon>Eukaryota</taxon>
        <taxon>Metazoa</taxon>
        <taxon>Spiralia</taxon>
        <taxon>Lophotrochozoa</taxon>
        <taxon>Annelida</taxon>
        <taxon>Polychaeta</taxon>
        <taxon>Sedentaria</taxon>
        <taxon>Canalipalpata</taxon>
        <taxon>Sabellida</taxon>
        <taxon>Oweniida</taxon>
        <taxon>Oweniidae</taxon>
        <taxon>Owenia</taxon>
    </lineage>
</organism>
<dbReference type="InterPro" id="IPR029052">
    <property type="entry name" value="Metallo-depent_PP-like"/>
</dbReference>
<evidence type="ECO:0000259" key="1">
    <source>
        <dbReference type="Pfam" id="PF00149"/>
    </source>
</evidence>
<accession>A0A8J1TSI1</accession>
<dbReference type="Proteomes" id="UP000749559">
    <property type="component" value="Unassembled WGS sequence"/>
</dbReference>
<name>A0A8J1TSI1_OWEFU</name>
<dbReference type="OrthoDB" id="550558at2759"/>
<dbReference type="PANTHER" id="PTHR36492">
    <property type="match status" value="1"/>
</dbReference>
<dbReference type="AlphaFoldDB" id="A0A8J1TSI1"/>
<dbReference type="EMBL" id="CAIIXF020000007">
    <property type="protein sequence ID" value="CAH1790040.1"/>
    <property type="molecule type" value="Genomic_DNA"/>
</dbReference>
<evidence type="ECO:0000313" key="2">
    <source>
        <dbReference type="EMBL" id="CAH1790040.1"/>
    </source>
</evidence>
<dbReference type="Gene3D" id="3.60.21.10">
    <property type="match status" value="1"/>
</dbReference>
<feature type="domain" description="Calcineurin-like phosphoesterase" evidence="1">
    <location>
        <begin position="3"/>
        <end position="88"/>
    </location>
</feature>
<dbReference type="GO" id="GO:0016787">
    <property type="term" value="F:hydrolase activity"/>
    <property type="evidence" value="ECO:0007669"/>
    <property type="project" value="InterPro"/>
</dbReference>
<dbReference type="CDD" id="cd00838">
    <property type="entry name" value="MPP_superfamily"/>
    <property type="match status" value="2"/>
</dbReference>
<dbReference type="PANTHER" id="PTHR36492:SF2">
    <property type="entry name" value="[ACYL-CARRIER-PROTEIN] PHOSPHODIESTERASE PPTH"/>
    <property type="match status" value="1"/>
</dbReference>
<dbReference type="Pfam" id="PF00149">
    <property type="entry name" value="Metallophos"/>
    <property type="match status" value="1"/>
</dbReference>
<comment type="caution">
    <text evidence="2">The sequence shown here is derived from an EMBL/GenBank/DDBJ whole genome shotgun (WGS) entry which is preliminary data.</text>
</comment>
<proteinExistence type="predicted"/>
<sequence length="312" mass="36442">MSRIYTISDVHVDYLENRKYIEHLSDQKYESDVLLLAGDVTDNLSLLKTTLQTLKKKFKDVFYVPGNHELWLKKDDREMRFKDSIEKFHAIIKLCHDTGVKTEPEKVTSTQGDVWVVPLFAWYSTPYDDPQDSLYAGDSADVHQDSENMWMDNHLCLWTSLKDKTRSQYFADLNKEPISLVMKNKSPGDVVVSFSHFLSRKELLGHTEAEFEEFNKERSLRKLPEFQIDKSKSKQMQFDFSLFAGCKVLEEAIRMLGSVVHVHGHQHRNRDREIGGVRYVSHCLGYPREQQNGFTWGLMEWDGPKQIWPSTK</sequence>
<dbReference type="InterPro" id="IPR004843">
    <property type="entry name" value="Calcineurin-like_PHP"/>
</dbReference>